<name>A0A1P8TAT7_9ACTN</name>
<keyword evidence="4" id="KW-1185">Reference proteome</keyword>
<evidence type="ECO:0000313" key="2">
    <source>
        <dbReference type="EMBL" id="APY84734.1"/>
    </source>
</evidence>
<evidence type="ECO:0000313" key="5">
    <source>
        <dbReference type="Proteomes" id="UP000596130"/>
    </source>
</evidence>
<proteinExistence type="predicted"/>
<dbReference type="KEGG" id="ssia:A7J05_02265"/>
<sequence>MNDKRNHESRNDQHAETAAEEVFDEVESAETRLPDDRRDTDDGEAGDTLTPSPTAQEDIHRDTKRGKA</sequence>
<dbReference type="Proteomes" id="UP000596130">
    <property type="component" value="Chromosome"/>
</dbReference>
<dbReference type="EMBL" id="CP015588">
    <property type="protein sequence ID" value="APY84734.1"/>
    <property type="molecule type" value="Genomic_DNA"/>
</dbReference>
<gene>
    <name evidence="2" type="ORF">A7J05_02265</name>
    <name evidence="3" type="ORF">I8755_36040</name>
</gene>
<protein>
    <submittedName>
        <fullName evidence="3">Uncharacterized protein</fullName>
    </submittedName>
</protein>
<evidence type="ECO:0000313" key="3">
    <source>
        <dbReference type="EMBL" id="QQC93146.1"/>
    </source>
</evidence>
<reference evidence="3 5" key="2">
    <citation type="submission" date="2020-12" db="EMBL/GenBank/DDBJ databases">
        <title>Identification and biosynthesis of polyene macrolides produced by Streptomyces alfalfae Men-myco-93-63.</title>
        <authorList>
            <person name="Liu D."/>
            <person name="Li Y."/>
            <person name="Liu L."/>
            <person name="Han X."/>
            <person name="Shen F."/>
        </authorList>
    </citation>
    <scope>NUCLEOTIDE SEQUENCE [LARGE SCALE GENOMIC DNA]</scope>
    <source>
        <strain evidence="3 5">Men-myco-93-63</strain>
    </source>
</reference>
<accession>A0A1P8TAT7</accession>
<reference evidence="2 4" key="1">
    <citation type="submission" date="2016-05" db="EMBL/GenBank/DDBJ databases">
        <authorList>
            <person name="Gu J."/>
        </authorList>
    </citation>
    <scope>NUCLEOTIDE SEQUENCE [LARGE SCALE GENOMIC DNA]</scope>
    <source>
        <strain evidence="2 4">ACCC40021</strain>
    </source>
</reference>
<evidence type="ECO:0000256" key="1">
    <source>
        <dbReference type="SAM" id="MobiDB-lite"/>
    </source>
</evidence>
<evidence type="ECO:0000313" key="4">
    <source>
        <dbReference type="Proteomes" id="UP000187191"/>
    </source>
</evidence>
<feature type="compositionally biased region" description="Basic and acidic residues" evidence="1">
    <location>
        <begin position="1"/>
        <end position="17"/>
    </location>
</feature>
<feature type="compositionally biased region" description="Basic and acidic residues" evidence="1">
    <location>
        <begin position="29"/>
        <end position="40"/>
    </location>
</feature>
<dbReference type="EMBL" id="CP065959">
    <property type="protein sequence ID" value="QQC93146.1"/>
    <property type="molecule type" value="Genomic_DNA"/>
</dbReference>
<feature type="region of interest" description="Disordered" evidence="1">
    <location>
        <begin position="1"/>
        <end position="68"/>
    </location>
</feature>
<dbReference type="Proteomes" id="UP000187191">
    <property type="component" value="Chromosome"/>
</dbReference>
<feature type="compositionally biased region" description="Acidic residues" evidence="1">
    <location>
        <begin position="18"/>
        <end position="28"/>
    </location>
</feature>
<dbReference type="AlphaFoldDB" id="A0A1P8TAT7"/>
<organism evidence="3 5">
    <name type="scientific">Streptomyces alfalfae</name>
    <dbReference type="NCBI Taxonomy" id="1642299"/>
    <lineage>
        <taxon>Bacteria</taxon>
        <taxon>Bacillati</taxon>
        <taxon>Actinomycetota</taxon>
        <taxon>Actinomycetes</taxon>
        <taxon>Kitasatosporales</taxon>
        <taxon>Streptomycetaceae</taxon>
        <taxon>Streptomyces</taxon>
    </lineage>
</organism>
<dbReference type="RefSeq" id="WP_062777831.1">
    <property type="nucleotide sequence ID" value="NZ_CP015588.1"/>
</dbReference>